<keyword evidence="8" id="KW-0630">Potassium</keyword>
<organism evidence="19 20">
    <name type="scientific">Sinocyclocheilus anshuiensis</name>
    <dbReference type="NCBI Taxonomy" id="1608454"/>
    <lineage>
        <taxon>Eukaryota</taxon>
        <taxon>Metazoa</taxon>
        <taxon>Chordata</taxon>
        <taxon>Craniata</taxon>
        <taxon>Vertebrata</taxon>
        <taxon>Euteleostomi</taxon>
        <taxon>Actinopterygii</taxon>
        <taxon>Neopterygii</taxon>
        <taxon>Teleostei</taxon>
        <taxon>Ostariophysi</taxon>
        <taxon>Cypriniformes</taxon>
        <taxon>Cyprinidae</taxon>
        <taxon>Cyprininae</taxon>
        <taxon>Sinocyclocheilus</taxon>
    </lineage>
</organism>
<keyword evidence="13" id="KW-0868">Chloride</keyword>
<dbReference type="NCBIfam" id="TIGR00930">
    <property type="entry name" value="2a30"/>
    <property type="match status" value="1"/>
</dbReference>
<dbReference type="PANTHER" id="PTHR11827:SF47">
    <property type="entry name" value="SOLUTE CARRIER FAMILY 12 MEMBER 7"/>
    <property type="match status" value="1"/>
</dbReference>
<feature type="transmembrane region" description="Helical" evidence="16">
    <location>
        <begin position="338"/>
        <end position="358"/>
    </location>
</feature>
<evidence type="ECO:0000256" key="13">
    <source>
        <dbReference type="ARBA" id="ARBA00023214"/>
    </source>
</evidence>
<dbReference type="Ensembl" id="ENSSANT00000069326.1">
    <property type="protein sequence ID" value="ENSSANP00000065212.1"/>
    <property type="gene ID" value="ENSSANG00000027693.1"/>
</dbReference>
<evidence type="ECO:0000259" key="18">
    <source>
        <dbReference type="Pfam" id="PF03522"/>
    </source>
</evidence>
<reference evidence="19" key="2">
    <citation type="submission" date="2025-09" db="UniProtKB">
        <authorList>
            <consortium name="Ensembl"/>
        </authorList>
    </citation>
    <scope>IDENTIFICATION</scope>
</reference>
<feature type="transmembrane region" description="Helical" evidence="16">
    <location>
        <begin position="86"/>
        <end position="115"/>
    </location>
</feature>
<evidence type="ECO:0000256" key="12">
    <source>
        <dbReference type="ARBA" id="ARBA00023180"/>
    </source>
</evidence>
<dbReference type="GO" id="GO:0055064">
    <property type="term" value="P:chloride ion homeostasis"/>
    <property type="evidence" value="ECO:0007669"/>
    <property type="project" value="TreeGrafter"/>
</dbReference>
<keyword evidence="2" id="KW-0813">Transport</keyword>
<feature type="transmembrane region" description="Helical" evidence="16">
    <location>
        <begin position="502"/>
        <end position="523"/>
    </location>
</feature>
<feature type="domain" description="Amino acid permease/ SLC12A" evidence="17">
    <location>
        <begin position="59"/>
        <end position="224"/>
    </location>
</feature>
<keyword evidence="4" id="KW-0633">Potassium transport</keyword>
<reference evidence="19" key="1">
    <citation type="submission" date="2025-08" db="UniProtKB">
        <authorList>
            <consortium name="Ensembl"/>
        </authorList>
    </citation>
    <scope>IDENTIFICATION</scope>
</reference>
<dbReference type="Pfam" id="PF00324">
    <property type="entry name" value="AA_permease"/>
    <property type="match status" value="2"/>
</dbReference>
<protein>
    <submittedName>
        <fullName evidence="19">Solute carrier family 12 member 7-like</fullName>
    </submittedName>
</protein>
<evidence type="ECO:0000259" key="17">
    <source>
        <dbReference type="Pfam" id="PF00324"/>
    </source>
</evidence>
<dbReference type="GO" id="GO:0005886">
    <property type="term" value="C:plasma membrane"/>
    <property type="evidence" value="ECO:0007669"/>
    <property type="project" value="UniProtKB-SubCell"/>
</dbReference>
<feature type="transmembrane region" description="Helical" evidence="16">
    <location>
        <begin position="53"/>
        <end position="74"/>
    </location>
</feature>
<feature type="domain" description="SLC12A transporter C-terminal" evidence="18">
    <location>
        <begin position="960"/>
        <end position="1027"/>
    </location>
</feature>
<comment type="subcellular location">
    <subcellularLocation>
        <location evidence="1">Cell membrane</location>
        <topology evidence="1">Multi-pass membrane protein</topology>
    </subcellularLocation>
</comment>
<feature type="transmembrane region" description="Helical" evidence="16">
    <location>
        <begin position="135"/>
        <end position="164"/>
    </location>
</feature>
<keyword evidence="5" id="KW-0597">Phosphoprotein</keyword>
<evidence type="ECO:0000256" key="6">
    <source>
        <dbReference type="ARBA" id="ARBA00022692"/>
    </source>
</evidence>
<dbReference type="FunFam" id="1.20.1740.10:FF:000040">
    <property type="entry name" value="Solute carrier family 12 member 6"/>
    <property type="match status" value="1"/>
</dbReference>
<keyword evidence="12" id="KW-0325">Glycoprotein</keyword>
<dbReference type="GO" id="GO:0015379">
    <property type="term" value="F:potassium:chloride symporter activity"/>
    <property type="evidence" value="ECO:0007669"/>
    <property type="project" value="InterPro"/>
</dbReference>
<keyword evidence="11 16" id="KW-0472">Membrane</keyword>
<evidence type="ECO:0000256" key="10">
    <source>
        <dbReference type="ARBA" id="ARBA00023065"/>
    </source>
</evidence>
<feature type="transmembrane region" description="Helical" evidence="16">
    <location>
        <begin position="478"/>
        <end position="496"/>
    </location>
</feature>
<dbReference type="InterPro" id="IPR018491">
    <property type="entry name" value="SLC12_C"/>
</dbReference>
<keyword evidence="3" id="KW-1003">Cell membrane</keyword>
<dbReference type="GO" id="GO:0006884">
    <property type="term" value="P:cell volume homeostasis"/>
    <property type="evidence" value="ECO:0007669"/>
    <property type="project" value="TreeGrafter"/>
</dbReference>
<dbReference type="GO" id="GO:1990573">
    <property type="term" value="P:potassium ion import across plasma membrane"/>
    <property type="evidence" value="ECO:0007669"/>
    <property type="project" value="TreeGrafter"/>
</dbReference>
<evidence type="ECO:0000256" key="7">
    <source>
        <dbReference type="ARBA" id="ARBA00022847"/>
    </source>
</evidence>
<feature type="transmembrane region" description="Helical" evidence="16">
    <location>
        <begin position="535"/>
        <end position="552"/>
    </location>
</feature>
<evidence type="ECO:0000256" key="4">
    <source>
        <dbReference type="ARBA" id="ARBA00022538"/>
    </source>
</evidence>
<evidence type="ECO:0000256" key="3">
    <source>
        <dbReference type="ARBA" id="ARBA00022475"/>
    </source>
</evidence>
<comment type="catalytic activity">
    <reaction evidence="15">
        <text>K(+)(in) + chloride(in) = K(+)(out) + chloride(out)</text>
        <dbReference type="Rhea" id="RHEA:72427"/>
        <dbReference type="ChEBI" id="CHEBI:17996"/>
        <dbReference type="ChEBI" id="CHEBI:29103"/>
    </reaction>
</comment>
<dbReference type="InterPro" id="IPR000076">
    <property type="entry name" value="KCL_cotranspt"/>
</dbReference>
<evidence type="ECO:0000256" key="11">
    <source>
        <dbReference type="ARBA" id="ARBA00023136"/>
    </source>
</evidence>
<feature type="domain" description="SLC12A transporter C-terminal" evidence="18">
    <location>
        <begin position="631"/>
        <end position="749"/>
    </location>
</feature>
<dbReference type="Gene3D" id="1.20.1740.10">
    <property type="entry name" value="Amino acid/polyamine transporter I"/>
    <property type="match status" value="1"/>
</dbReference>
<evidence type="ECO:0000256" key="9">
    <source>
        <dbReference type="ARBA" id="ARBA00022989"/>
    </source>
</evidence>
<keyword evidence="6 16" id="KW-0812">Transmembrane</keyword>
<gene>
    <name evidence="19" type="primary">LOC107686998</name>
</gene>
<dbReference type="PRINTS" id="PR01081">
    <property type="entry name" value="KCLTRNSPORT"/>
</dbReference>
<evidence type="ECO:0000256" key="15">
    <source>
        <dbReference type="ARBA" id="ARBA00047825"/>
    </source>
</evidence>
<dbReference type="AlphaFoldDB" id="A0A671Q0W2"/>
<dbReference type="GO" id="GO:0007268">
    <property type="term" value="P:chemical synaptic transmission"/>
    <property type="evidence" value="ECO:0007669"/>
    <property type="project" value="TreeGrafter"/>
</dbReference>
<feature type="transmembrane region" description="Helical" evidence="16">
    <location>
        <begin position="210"/>
        <end position="226"/>
    </location>
</feature>
<proteinExistence type="inferred from homology"/>
<dbReference type="InterPro" id="IPR004841">
    <property type="entry name" value="AA-permease/SLC12A_dom"/>
</dbReference>
<name>A0A671Q0W2_9TELE</name>
<dbReference type="InterPro" id="IPR004842">
    <property type="entry name" value="SLC12A_fam"/>
</dbReference>
<evidence type="ECO:0000313" key="20">
    <source>
        <dbReference type="Proteomes" id="UP000472260"/>
    </source>
</evidence>
<comment type="similarity">
    <text evidence="14">Belongs to the SLC12A transporter family. K/Cl co-transporter subfamily.</text>
</comment>
<evidence type="ECO:0000256" key="1">
    <source>
        <dbReference type="ARBA" id="ARBA00004651"/>
    </source>
</evidence>
<evidence type="ECO:0000256" key="16">
    <source>
        <dbReference type="SAM" id="Phobius"/>
    </source>
</evidence>
<keyword evidence="9 16" id="KW-1133">Transmembrane helix</keyword>
<keyword evidence="7" id="KW-0769">Symport</keyword>
<accession>A0A671Q0W2</accession>
<keyword evidence="20" id="KW-1185">Reference proteome</keyword>
<evidence type="ECO:0000256" key="14">
    <source>
        <dbReference type="ARBA" id="ARBA00046331"/>
    </source>
</evidence>
<feature type="domain" description="SLC12A transporter C-terminal" evidence="18">
    <location>
        <begin position="753"/>
        <end position="834"/>
    </location>
</feature>
<feature type="transmembrane region" description="Helical" evidence="16">
    <location>
        <begin position="378"/>
        <end position="403"/>
    </location>
</feature>
<dbReference type="GO" id="GO:0045202">
    <property type="term" value="C:synapse"/>
    <property type="evidence" value="ECO:0007669"/>
    <property type="project" value="GOC"/>
</dbReference>
<feature type="domain" description="Amino acid permease/ SLC12A" evidence="17">
    <location>
        <begin position="334"/>
        <end position="617"/>
    </location>
</feature>
<evidence type="ECO:0000313" key="19">
    <source>
        <dbReference type="Ensembl" id="ENSSANP00000065212.1"/>
    </source>
</evidence>
<dbReference type="GO" id="GO:0055075">
    <property type="term" value="P:potassium ion homeostasis"/>
    <property type="evidence" value="ECO:0007669"/>
    <property type="project" value="TreeGrafter"/>
</dbReference>
<feature type="transmembrane region" description="Helical" evidence="16">
    <location>
        <begin position="185"/>
        <end position="204"/>
    </location>
</feature>
<evidence type="ECO:0000256" key="8">
    <source>
        <dbReference type="ARBA" id="ARBA00022958"/>
    </source>
</evidence>
<evidence type="ECO:0000256" key="5">
    <source>
        <dbReference type="ARBA" id="ARBA00022553"/>
    </source>
</evidence>
<sequence>MALFEEEMDSNPMVSSLLSKLANYTNLTQGVREHEEADEDEGAKKQTVKSPQMGTFIGVYLPCLQNILGVILFLRMTWIVGTAGILEAFIIVTMCCSCTMLTAISMSAIATNGVVPAGGSYYMISRSLGPEFGGAVGLCFYLGTTFAGAMYILGTIEILLTYIVPSAAIFKAEKAEEADALLNNMRVYGTCCLTLMALVVFVGVKYVNKLALVFLACVVLSILAISKNEVCLLGNRTLQNHGFDKCMKTEIIDNVTMTTKLWSLFCKGPELNASCSEYFSLNNVTEIQGIPGLTSGVISENLWGSYGPAGMLVEKAIPSVPASDASQDKHMPYVVNDITAFFTLLVGIYFPSVTGIMAGSNRSGDLRDAQRSIPIGTILAIATTTIIYLSCVVVFGACIEGVVLRDKFGDSVKGNLVIGTLSWPSPWVIVIGSFFSCCGAGLQSLTGAPRLLQAIARDGIVPFLQVFGHGKANGEPTWALLLTAVICECGILIASLDAVAPILSMFFLMCYLFVNLACALQTLLRTPNWRPRFKYYHWTLSFLGMSLCLALMFISSWYYALVAMLIAGCIYKYIEYRGAEKEWGDGIRGLSLNAARYALIRLEEAPPHTKNWRPQLLVLLNLDSELSVKHPRLLSFTTQLKAGKGLTVVGSVLEGTYLTRESDGKRAEQSIKSAMASEKTKGFCHVVVSSNLRDGFSHLIQSAGLGGMKHNSVLMAWPASWRQSNDPQSWKNFIETVRETTAAHQALLVAKNVDSFPHQERLAEGTIDVWWIVHDGGLLMLLPFLLQQHKVWRKCKMRIFTVAQLDDNSIQMKKDLQMFLYHLRLNAEVEVVEMHDSDISAFTYEKTLVMEQRSQMLKQMQLSRTEREREVMLHDTRSVYEGICSDHIFINAYLAQLIHDRNTASHAALSDKTDATPERVHMTWTKDKFCTERNRNREPNASVAVRDLFNMKPNQSNVRCMHTAVKLNEVVVNKSQGAHLVLLNMPGPPKSRGGDENYMEFLEVLMEGLNRVLLVRGGGREVITIYS</sequence>
<dbReference type="FunFam" id="1.20.1740.10:FF:000049">
    <property type="entry name" value="Solute carrier family 12 (potassium/chloride transporter), member 4"/>
    <property type="match status" value="1"/>
</dbReference>
<dbReference type="Proteomes" id="UP000472260">
    <property type="component" value="Unassembled WGS sequence"/>
</dbReference>
<evidence type="ECO:0000256" key="2">
    <source>
        <dbReference type="ARBA" id="ARBA00022448"/>
    </source>
</evidence>
<dbReference type="PANTHER" id="PTHR11827">
    <property type="entry name" value="SOLUTE CARRIER FAMILY 12, CATION COTRANSPORTERS"/>
    <property type="match status" value="1"/>
</dbReference>
<dbReference type="Pfam" id="PF03522">
    <property type="entry name" value="SLC12"/>
    <property type="match status" value="3"/>
</dbReference>
<keyword evidence="10" id="KW-0406">Ion transport</keyword>